<dbReference type="EMBL" id="JAVRIE010000004">
    <property type="protein sequence ID" value="MDT0582999.1"/>
    <property type="molecule type" value="Genomic_DNA"/>
</dbReference>
<evidence type="ECO:0000313" key="2">
    <source>
        <dbReference type="EMBL" id="MDT0582999.1"/>
    </source>
</evidence>
<proteinExistence type="predicted"/>
<evidence type="ECO:0000259" key="1">
    <source>
        <dbReference type="PROSITE" id="PS51704"/>
    </source>
</evidence>
<sequence length="246" mass="27949">MLIIAHRGFSSHYTENTLVSFTQALLLDIDAIELDIHQVENEFMVFHDPFIDKLTDSKGRIFDMPLDEVRGLLVKGRDPIPTLSEVATLVGNRVTLNVEVKTIQCVQTFVSYLSDIIVHLECKVVISSFDHPLLSSIKNAFDYQLDTNFVHAIEYGALIAHTPYDHAKYTEALDVSIAAIDWNVVTPDFVDDAHRRGKKVWCYTVNHEQTLSELLQMGVDGIFTDRPDWARAFLKTQLDPQSDSHF</sequence>
<dbReference type="PANTHER" id="PTHR46211:SF1">
    <property type="entry name" value="GLYCEROPHOSPHODIESTER PHOSPHODIESTERASE, CYTOPLASMIC"/>
    <property type="match status" value="1"/>
</dbReference>
<dbReference type="Proteomes" id="UP001249020">
    <property type="component" value="Unassembled WGS sequence"/>
</dbReference>
<organism evidence="2 3">
    <name type="scientific">Brumicola blandensis</name>
    <dbReference type="NCBI Taxonomy" id="3075611"/>
    <lineage>
        <taxon>Bacteria</taxon>
        <taxon>Pseudomonadati</taxon>
        <taxon>Pseudomonadota</taxon>
        <taxon>Gammaproteobacteria</taxon>
        <taxon>Alteromonadales</taxon>
        <taxon>Alteromonadaceae</taxon>
        <taxon>Brumicola</taxon>
    </lineage>
</organism>
<dbReference type="InterPro" id="IPR017946">
    <property type="entry name" value="PLC-like_Pdiesterase_TIM-brl"/>
</dbReference>
<dbReference type="AlphaFoldDB" id="A0AAW8R1X0"/>
<dbReference type="SUPFAM" id="SSF51695">
    <property type="entry name" value="PLC-like phosphodiesterases"/>
    <property type="match status" value="1"/>
</dbReference>
<protein>
    <submittedName>
        <fullName evidence="2">Glycerophosphodiester phosphodiesterase</fullName>
    </submittedName>
</protein>
<reference evidence="2 3" key="1">
    <citation type="submission" date="2023-09" db="EMBL/GenBank/DDBJ databases">
        <authorList>
            <person name="Rey-Velasco X."/>
        </authorList>
    </citation>
    <scope>NUCLEOTIDE SEQUENCE [LARGE SCALE GENOMIC DNA]</scope>
    <source>
        <strain evidence="2 3">W409</strain>
    </source>
</reference>
<feature type="domain" description="GP-PDE" evidence="1">
    <location>
        <begin position="1"/>
        <end position="234"/>
    </location>
</feature>
<gene>
    <name evidence="2" type="ORF">RM544_10655</name>
</gene>
<dbReference type="PANTHER" id="PTHR46211">
    <property type="entry name" value="GLYCEROPHOSPHORYL DIESTER PHOSPHODIESTERASE"/>
    <property type="match status" value="1"/>
</dbReference>
<accession>A0AAW8R1X0</accession>
<dbReference type="CDD" id="cd08556">
    <property type="entry name" value="GDPD"/>
    <property type="match status" value="1"/>
</dbReference>
<evidence type="ECO:0000313" key="3">
    <source>
        <dbReference type="Proteomes" id="UP001249020"/>
    </source>
</evidence>
<dbReference type="GO" id="GO:0008081">
    <property type="term" value="F:phosphoric diester hydrolase activity"/>
    <property type="evidence" value="ECO:0007669"/>
    <property type="project" value="InterPro"/>
</dbReference>
<comment type="caution">
    <text evidence="2">The sequence shown here is derived from an EMBL/GenBank/DDBJ whole genome shotgun (WGS) entry which is preliminary data.</text>
</comment>
<dbReference type="RefSeq" id="WP_311361779.1">
    <property type="nucleotide sequence ID" value="NZ_JAVRIE010000004.1"/>
</dbReference>
<keyword evidence="3" id="KW-1185">Reference proteome</keyword>
<dbReference type="Gene3D" id="3.20.20.190">
    <property type="entry name" value="Phosphatidylinositol (PI) phosphodiesterase"/>
    <property type="match status" value="1"/>
</dbReference>
<dbReference type="Pfam" id="PF03009">
    <property type="entry name" value="GDPD"/>
    <property type="match status" value="1"/>
</dbReference>
<dbReference type="GO" id="GO:0006629">
    <property type="term" value="P:lipid metabolic process"/>
    <property type="evidence" value="ECO:0007669"/>
    <property type="project" value="InterPro"/>
</dbReference>
<dbReference type="InterPro" id="IPR030395">
    <property type="entry name" value="GP_PDE_dom"/>
</dbReference>
<dbReference type="PROSITE" id="PS51704">
    <property type="entry name" value="GP_PDE"/>
    <property type="match status" value="1"/>
</dbReference>
<name>A0AAW8R1X0_9ALTE</name>